<keyword evidence="1" id="KW-1133">Transmembrane helix</keyword>
<feature type="non-terminal residue" evidence="2">
    <location>
        <position position="1"/>
    </location>
</feature>
<dbReference type="Proteomes" id="UP001196413">
    <property type="component" value="Unassembled WGS sequence"/>
</dbReference>
<keyword evidence="1" id="KW-0472">Membrane</keyword>
<feature type="transmembrane region" description="Helical" evidence="1">
    <location>
        <begin position="18"/>
        <end position="38"/>
    </location>
</feature>
<comment type="caution">
    <text evidence="2">The sequence shown here is derived from an EMBL/GenBank/DDBJ whole genome shotgun (WGS) entry which is preliminary data.</text>
</comment>
<evidence type="ECO:0000256" key="1">
    <source>
        <dbReference type="SAM" id="Phobius"/>
    </source>
</evidence>
<dbReference type="EMBL" id="JAHQIW010003775">
    <property type="protein sequence ID" value="KAJ1360109.1"/>
    <property type="molecule type" value="Genomic_DNA"/>
</dbReference>
<keyword evidence="1" id="KW-0812">Transmembrane</keyword>
<accession>A0AAD5N4W9</accession>
<proteinExistence type="predicted"/>
<evidence type="ECO:0000313" key="2">
    <source>
        <dbReference type="EMBL" id="KAJ1360109.1"/>
    </source>
</evidence>
<evidence type="ECO:0000313" key="3">
    <source>
        <dbReference type="Proteomes" id="UP001196413"/>
    </source>
</evidence>
<sequence>VLYCSKSPPEMASAQEQVIVLGFLENLMVMYMLSLSFFQAVAEKNLGNAAYKLKD</sequence>
<keyword evidence="3" id="KW-1185">Reference proteome</keyword>
<reference evidence="2" key="1">
    <citation type="submission" date="2021-06" db="EMBL/GenBank/DDBJ databases">
        <title>Parelaphostrongylus tenuis whole genome reference sequence.</title>
        <authorList>
            <person name="Garwood T.J."/>
            <person name="Larsen P.A."/>
            <person name="Fountain-Jones N.M."/>
            <person name="Garbe J.R."/>
            <person name="Macchietto M.G."/>
            <person name="Kania S.A."/>
            <person name="Gerhold R.W."/>
            <person name="Richards J.E."/>
            <person name="Wolf T.M."/>
        </authorList>
    </citation>
    <scope>NUCLEOTIDE SEQUENCE</scope>
    <source>
        <strain evidence="2">MNPRO001-30</strain>
        <tissue evidence="2">Meninges</tissue>
    </source>
</reference>
<gene>
    <name evidence="2" type="ORF">KIN20_019006</name>
</gene>
<dbReference type="AlphaFoldDB" id="A0AAD5N4W9"/>
<name>A0AAD5N4W9_PARTN</name>
<protein>
    <submittedName>
        <fullName evidence="2">Uncharacterized protein</fullName>
    </submittedName>
</protein>
<organism evidence="2 3">
    <name type="scientific">Parelaphostrongylus tenuis</name>
    <name type="common">Meningeal worm</name>
    <dbReference type="NCBI Taxonomy" id="148309"/>
    <lineage>
        <taxon>Eukaryota</taxon>
        <taxon>Metazoa</taxon>
        <taxon>Ecdysozoa</taxon>
        <taxon>Nematoda</taxon>
        <taxon>Chromadorea</taxon>
        <taxon>Rhabditida</taxon>
        <taxon>Rhabditina</taxon>
        <taxon>Rhabditomorpha</taxon>
        <taxon>Strongyloidea</taxon>
        <taxon>Metastrongylidae</taxon>
        <taxon>Parelaphostrongylus</taxon>
    </lineage>
</organism>